<evidence type="ECO:0000313" key="7">
    <source>
        <dbReference type="Proteomes" id="UP000322214"/>
    </source>
</evidence>
<accession>A0A5B9P732</accession>
<feature type="domain" description="Cadherin" evidence="5">
    <location>
        <begin position="617"/>
        <end position="686"/>
    </location>
</feature>
<dbReference type="InterPro" id="IPR023828">
    <property type="entry name" value="Peptidase_S8_Ser-AS"/>
</dbReference>
<reference evidence="6 7" key="1">
    <citation type="submission" date="2019-08" db="EMBL/GenBank/DDBJ databases">
        <title>Deep-cultivation of Planctomycetes and their phenomic and genomic characterization uncovers novel biology.</title>
        <authorList>
            <person name="Wiegand S."/>
            <person name="Jogler M."/>
            <person name="Boedeker C."/>
            <person name="Pinto D."/>
            <person name="Vollmers J."/>
            <person name="Rivas-Marin E."/>
            <person name="Kohn T."/>
            <person name="Peeters S.H."/>
            <person name="Heuer A."/>
            <person name="Rast P."/>
            <person name="Oberbeckmann S."/>
            <person name="Bunk B."/>
            <person name="Jeske O."/>
            <person name="Meyerdierks A."/>
            <person name="Storesund J.E."/>
            <person name="Kallscheuer N."/>
            <person name="Luecker S."/>
            <person name="Lage O.M."/>
            <person name="Pohl T."/>
            <person name="Merkel B.J."/>
            <person name="Hornburger P."/>
            <person name="Mueller R.-W."/>
            <person name="Bruemmer F."/>
            <person name="Labrenz M."/>
            <person name="Spormann A.M."/>
            <person name="Op den Camp H."/>
            <person name="Overmann J."/>
            <person name="Amann R."/>
            <person name="Jetten M.S.M."/>
            <person name="Mascher T."/>
            <person name="Medema M.H."/>
            <person name="Devos D.P."/>
            <person name="Kaster A.-K."/>
            <person name="Ovreas L."/>
            <person name="Rohde M."/>
            <person name="Galperin M.Y."/>
            <person name="Jogler C."/>
        </authorList>
    </citation>
    <scope>NUCLEOTIDE SEQUENCE [LARGE SCALE GENOMIC DNA]</scope>
    <source>
        <strain evidence="6 7">FC18</strain>
    </source>
</reference>
<sequence length="867" mass="92060">MFRLTKSSQRRRPSRNANSPLNFAKLELKNPLAANFLDFSVLDASQDLTTDTVFESGALSIDYDVDVTSGSLVAVEIFAQNGGSIQKLGEFFTANESDSLISLEGFSSLSGTQQIFGVASTSDGQHATSSSIDIDVLQTTTEVGSFLGTTFNYSGTSDSAYVLEALGGTDTLALNFSSTLVTDFNGESLASYDRDAFVTSQAFYQGSVYDYMTTSDGRELYFQGVERLEFSNGSTVLLQTQPNDPQFVEQWDIATGDVGDAWRFTRGSDEVLIVSLDTGVPFTSGTPTTSDFDLSNMDFISPDNESVSNGDHGHRATSVMVAEPNNNFGLAGINWNSPTLMIDVYPSTHPDIGSNILTDAILESIAFLDSTAASRIVFQGGIQGEYWLSRLDQSLLTTYQDSTLYSVAAGNGSVDLEDATSNPVYSAGVARLAGTYDNVMAIGALEPVFEYVDGYKNASQLPLAGYSNYGENLTFSGPSRTRSIGPTGSVANFGGTSNSNPVVAAYSSLVWSVDPDLTSVEVRDILIETAMDLGTAGRDTQFGWGTPDAGSAVRRAWAMSQNSELALLGANVFGDGADTDLGYLLASNSQLGENIDTSGGPVEVGLLSTTNTNLSSLSYTLVAGAGDADNGSFEITGDSLSIKQGTMVDFESQSSYSIRVEASDGSVTHEQDLLISVIDDAESTTFTIADGEIQRSMLNNFVVAFDGIVTLGSTPFEVVKRGTDGGVVDVSAGIDNSSGSSVVTLTFSGMFAETSGSLVDGNYQLTVFGDQIQTASGQSFDADGNGVAGGDLVFGDSKSAGVYRLYGDSNGDRNVNVVDLLALRQSWLGEFGDDIYNPAFDYNRDDLVSVFDLLPFRQNYNEQLDFA</sequence>
<evidence type="ECO:0000256" key="2">
    <source>
        <dbReference type="ARBA" id="ARBA00022801"/>
    </source>
</evidence>
<dbReference type="InterPro" id="IPR000209">
    <property type="entry name" value="Peptidase_S8/S53_dom"/>
</dbReference>
<dbReference type="InterPro" id="IPR002126">
    <property type="entry name" value="Cadherin-like_dom"/>
</dbReference>
<gene>
    <name evidence="6" type="ORF">MFFC18_19590</name>
</gene>
<dbReference type="GO" id="GO:0000272">
    <property type="term" value="P:polysaccharide catabolic process"/>
    <property type="evidence" value="ECO:0007669"/>
    <property type="project" value="InterPro"/>
</dbReference>
<dbReference type="GO" id="GO:0004252">
    <property type="term" value="F:serine-type endopeptidase activity"/>
    <property type="evidence" value="ECO:0007669"/>
    <property type="project" value="UniProtKB-UniRule"/>
</dbReference>
<evidence type="ECO:0000256" key="4">
    <source>
        <dbReference type="PROSITE-ProRule" id="PRU01240"/>
    </source>
</evidence>
<dbReference type="PROSITE" id="PS50268">
    <property type="entry name" value="CADHERIN_2"/>
    <property type="match status" value="1"/>
</dbReference>
<keyword evidence="1 4" id="KW-0645">Protease</keyword>
<proteinExistence type="inferred from homology"/>
<dbReference type="Gene3D" id="2.60.40.60">
    <property type="entry name" value="Cadherins"/>
    <property type="match status" value="1"/>
</dbReference>
<dbReference type="Gene3D" id="3.40.50.200">
    <property type="entry name" value="Peptidase S8/S53 domain"/>
    <property type="match status" value="1"/>
</dbReference>
<evidence type="ECO:0000256" key="3">
    <source>
        <dbReference type="ARBA" id="ARBA00022825"/>
    </source>
</evidence>
<dbReference type="RefSeq" id="WP_075082207.1">
    <property type="nucleotide sequence ID" value="NZ_CP042912.1"/>
</dbReference>
<keyword evidence="2 4" id="KW-0378">Hydrolase</keyword>
<dbReference type="SUPFAM" id="SSF49313">
    <property type="entry name" value="Cadherin-like"/>
    <property type="match status" value="1"/>
</dbReference>
<dbReference type="STRING" id="980251.GCA_001642875_03446"/>
<evidence type="ECO:0000259" key="5">
    <source>
        <dbReference type="PROSITE" id="PS50268"/>
    </source>
</evidence>
<keyword evidence="7" id="KW-1185">Reference proteome</keyword>
<dbReference type="EMBL" id="CP042912">
    <property type="protein sequence ID" value="QEG22098.1"/>
    <property type="molecule type" value="Genomic_DNA"/>
</dbReference>
<dbReference type="GO" id="GO:0016020">
    <property type="term" value="C:membrane"/>
    <property type="evidence" value="ECO:0007669"/>
    <property type="project" value="InterPro"/>
</dbReference>
<dbReference type="Pfam" id="PF00404">
    <property type="entry name" value="Dockerin_1"/>
    <property type="match status" value="1"/>
</dbReference>
<dbReference type="PROSITE" id="PS00138">
    <property type="entry name" value="SUBTILASE_SER"/>
    <property type="match status" value="1"/>
</dbReference>
<dbReference type="GO" id="GO:0006508">
    <property type="term" value="P:proteolysis"/>
    <property type="evidence" value="ECO:0007669"/>
    <property type="project" value="UniProtKB-KW"/>
</dbReference>
<dbReference type="PROSITE" id="PS51892">
    <property type="entry name" value="SUBTILASE"/>
    <property type="match status" value="1"/>
</dbReference>
<dbReference type="InterPro" id="IPR036439">
    <property type="entry name" value="Dockerin_dom_sf"/>
</dbReference>
<protein>
    <submittedName>
        <fullName evidence="6">Thermophilic serine proteinase</fullName>
        <ecNumber evidence="6">3.4.21.-</ecNumber>
    </submittedName>
</protein>
<evidence type="ECO:0000313" key="6">
    <source>
        <dbReference type="EMBL" id="QEG22098.1"/>
    </source>
</evidence>
<dbReference type="GO" id="GO:0007156">
    <property type="term" value="P:homophilic cell adhesion via plasma membrane adhesion molecules"/>
    <property type="evidence" value="ECO:0007669"/>
    <property type="project" value="InterPro"/>
</dbReference>
<dbReference type="CDD" id="cd11304">
    <property type="entry name" value="Cadherin_repeat"/>
    <property type="match status" value="1"/>
</dbReference>
<keyword evidence="3 4" id="KW-0720">Serine protease</keyword>
<feature type="active site" description="Charge relay system" evidence="4">
    <location>
        <position position="312"/>
    </location>
</feature>
<feature type="active site" description="Charge relay system" evidence="4">
    <location>
        <position position="497"/>
    </location>
</feature>
<dbReference type="InterPro" id="IPR002105">
    <property type="entry name" value="Dockerin_1_rpt"/>
</dbReference>
<dbReference type="InterPro" id="IPR015919">
    <property type="entry name" value="Cadherin-like_sf"/>
</dbReference>
<dbReference type="EC" id="3.4.21.-" evidence="6"/>
<dbReference type="SUPFAM" id="SSF63446">
    <property type="entry name" value="Type I dockerin domain"/>
    <property type="match status" value="1"/>
</dbReference>
<dbReference type="OrthoDB" id="292920at2"/>
<name>A0A5B9P732_9BACT</name>
<comment type="similarity">
    <text evidence="4">Belongs to the peptidase S8 family.</text>
</comment>
<evidence type="ECO:0000256" key="1">
    <source>
        <dbReference type="ARBA" id="ARBA00022670"/>
    </source>
</evidence>
<dbReference type="Gene3D" id="1.10.1330.10">
    <property type="entry name" value="Dockerin domain"/>
    <property type="match status" value="1"/>
</dbReference>
<dbReference type="GO" id="GO:0004553">
    <property type="term" value="F:hydrolase activity, hydrolyzing O-glycosyl compounds"/>
    <property type="evidence" value="ECO:0007669"/>
    <property type="project" value="InterPro"/>
</dbReference>
<dbReference type="Proteomes" id="UP000322214">
    <property type="component" value="Chromosome"/>
</dbReference>
<feature type="active site" description="Charge relay system" evidence="4">
    <location>
        <position position="277"/>
    </location>
</feature>
<dbReference type="GO" id="GO:0005509">
    <property type="term" value="F:calcium ion binding"/>
    <property type="evidence" value="ECO:0007669"/>
    <property type="project" value="InterPro"/>
</dbReference>
<organism evidence="6 7">
    <name type="scientific">Mariniblastus fucicola</name>
    <dbReference type="NCBI Taxonomy" id="980251"/>
    <lineage>
        <taxon>Bacteria</taxon>
        <taxon>Pseudomonadati</taxon>
        <taxon>Planctomycetota</taxon>
        <taxon>Planctomycetia</taxon>
        <taxon>Pirellulales</taxon>
        <taxon>Pirellulaceae</taxon>
        <taxon>Mariniblastus</taxon>
    </lineage>
</organism>
<dbReference type="Pfam" id="PF00082">
    <property type="entry name" value="Peptidase_S8"/>
    <property type="match status" value="1"/>
</dbReference>
<dbReference type="SUPFAM" id="SSF52743">
    <property type="entry name" value="Subtilisin-like"/>
    <property type="match status" value="1"/>
</dbReference>
<dbReference type="AlphaFoldDB" id="A0A5B9P732"/>
<dbReference type="InterPro" id="IPR036852">
    <property type="entry name" value="Peptidase_S8/S53_dom_sf"/>
</dbReference>
<dbReference type="KEGG" id="mff:MFFC18_19590"/>